<dbReference type="Gene3D" id="3.40.50.1820">
    <property type="entry name" value="alpha/beta hydrolase"/>
    <property type="match status" value="1"/>
</dbReference>
<evidence type="ECO:0000313" key="1">
    <source>
        <dbReference type="EMBL" id="MFB9135303.1"/>
    </source>
</evidence>
<organism evidence="1 2">
    <name type="scientific">Vibrio olivae</name>
    <dbReference type="NCBI Taxonomy" id="1243002"/>
    <lineage>
        <taxon>Bacteria</taxon>
        <taxon>Pseudomonadati</taxon>
        <taxon>Pseudomonadota</taxon>
        <taxon>Gammaproteobacteria</taxon>
        <taxon>Vibrionales</taxon>
        <taxon>Vibrionaceae</taxon>
        <taxon>Vibrio</taxon>
    </lineage>
</organism>
<protein>
    <submittedName>
        <fullName evidence="1">Esterase/lipase family protein</fullName>
    </submittedName>
</protein>
<evidence type="ECO:0000313" key="2">
    <source>
        <dbReference type="Proteomes" id="UP001589645"/>
    </source>
</evidence>
<reference evidence="1 2" key="1">
    <citation type="submission" date="2024-09" db="EMBL/GenBank/DDBJ databases">
        <authorList>
            <person name="Sun Q."/>
            <person name="Mori K."/>
        </authorList>
    </citation>
    <scope>NUCLEOTIDE SEQUENCE [LARGE SCALE GENOMIC DNA]</scope>
    <source>
        <strain evidence="1 2">CECT 8064</strain>
    </source>
</reference>
<name>A0ABV5HM28_9VIBR</name>
<dbReference type="Pfam" id="PF02450">
    <property type="entry name" value="LCAT"/>
    <property type="match status" value="1"/>
</dbReference>
<dbReference type="PANTHER" id="PTHR37946:SF1">
    <property type="entry name" value="SLL1969 PROTEIN"/>
    <property type="match status" value="1"/>
</dbReference>
<keyword evidence="2" id="KW-1185">Reference proteome</keyword>
<dbReference type="Proteomes" id="UP001589645">
    <property type="component" value="Unassembled WGS sequence"/>
</dbReference>
<accession>A0ABV5HM28</accession>
<proteinExistence type="predicted"/>
<dbReference type="InterPro" id="IPR003386">
    <property type="entry name" value="LACT/PDAT_acylTrfase"/>
</dbReference>
<gene>
    <name evidence="1" type="ORF">ACFFUV_10050</name>
</gene>
<dbReference type="InterPro" id="IPR029058">
    <property type="entry name" value="AB_hydrolase_fold"/>
</dbReference>
<sequence length="207" mass="23027">MNIIIVHGLYMHGVVMRPLSQRLRKMGYQTQVISYNTVAINSQRVFNAIDTALSDHQPNILVGHSLGGLMIKHYLAARRPSSETISHVVAIGSPLTGSSIAEQLKKIGLGVILGNSPQFGLNYHQDQWQHPQKLGSIAGTLPIGLRPLLLGRGLISDGTVTVKETQIEGMTDHIKTRNTHTSLIYRHDVADQIDHFIRHDHFNHHNH</sequence>
<dbReference type="PANTHER" id="PTHR37946">
    <property type="entry name" value="SLL1969 PROTEIN"/>
    <property type="match status" value="1"/>
</dbReference>
<dbReference type="EMBL" id="JBHMEP010000002">
    <property type="protein sequence ID" value="MFB9135303.1"/>
    <property type="molecule type" value="Genomic_DNA"/>
</dbReference>
<dbReference type="SUPFAM" id="SSF53474">
    <property type="entry name" value="alpha/beta-Hydrolases"/>
    <property type="match status" value="1"/>
</dbReference>
<comment type="caution">
    <text evidence="1">The sequence shown here is derived from an EMBL/GenBank/DDBJ whole genome shotgun (WGS) entry which is preliminary data.</text>
</comment>
<dbReference type="RefSeq" id="WP_390192025.1">
    <property type="nucleotide sequence ID" value="NZ_JBHMEP010000002.1"/>
</dbReference>